<reference evidence="3 4" key="1">
    <citation type="journal article" date="2013" name="Int. J. Syst. Evol. Microbiol.">
        <title>Marinoscillum luteum sp. nov., isolated from marine sediment.</title>
        <authorList>
            <person name="Cha I.T."/>
            <person name="Park S.J."/>
            <person name="Kim S.J."/>
            <person name="Kim J.G."/>
            <person name="Jung M.Y."/>
            <person name="Shin K.S."/>
            <person name="Kwon K.K."/>
            <person name="Yang S.H."/>
            <person name="Seo Y.S."/>
            <person name="Rhee S.K."/>
        </authorList>
    </citation>
    <scope>NUCLEOTIDE SEQUENCE [LARGE SCALE GENOMIC DNA]</scope>
    <source>
        <strain evidence="3 4">KCTC 23939</strain>
    </source>
</reference>
<comment type="similarity">
    <text evidence="1">Belongs to the DinB family.</text>
</comment>
<dbReference type="Proteomes" id="UP001610063">
    <property type="component" value="Unassembled WGS sequence"/>
</dbReference>
<gene>
    <name evidence="3" type="ORF">ACHKAR_14765</name>
</gene>
<protein>
    <submittedName>
        <fullName evidence="3">DinB family protein</fullName>
    </submittedName>
</protein>
<dbReference type="InterPro" id="IPR007837">
    <property type="entry name" value="DinB"/>
</dbReference>
<name>A0ABW7NAS4_9BACT</name>
<comment type="caution">
    <text evidence="3">The sequence shown here is derived from an EMBL/GenBank/DDBJ whole genome shotgun (WGS) entry which is preliminary data.</text>
</comment>
<keyword evidence="4" id="KW-1185">Reference proteome</keyword>
<dbReference type="Pfam" id="PF05163">
    <property type="entry name" value="DinB"/>
    <property type="match status" value="1"/>
</dbReference>
<organism evidence="3 4">
    <name type="scientific">Marinoscillum luteum</name>
    <dbReference type="NCBI Taxonomy" id="861051"/>
    <lineage>
        <taxon>Bacteria</taxon>
        <taxon>Pseudomonadati</taxon>
        <taxon>Bacteroidota</taxon>
        <taxon>Cytophagia</taxon>
        <taxon>Cytophagales</taxon>
        <taxon>Reichenbachiellaceae</taxon>
        <taxon>Marinoscillum</taxon>
    </lineage>
</organism>
<dbReference type="RefSeq" id="WP_395418134.1">
    <property type="nucleotide sequence ID" value="NZ_JBIPKE010000018.1"/>
</dbReference>
<dbReference type="EMBL" id="JBIPKE010000018">
    <property type="protein sequence ID" value="MFH6984715.1"/>
    <property type="molecule type" value="Genomic_DNA"/>
</dbReference>
<evidence type="ECO:0000256" key="2">
    <source>
        <dbReference type="ARBA" id="ARBA00022723"/>
    </source>
</evidence>
<keyword evidence="2" id="KW-0479">Metal-binding</keyword>
<evidence type="ECO:0000313" key="3">
    <source>
        <dbReference type="EMBL" id="MFH6984715.1"/>
    </source>
</evidence>
<evidence type="ECO:0000256" key="1">
    <source>
        <dbReference type="ARBA" id="ARBA00008635"/>
    </source>
</evidence>
<sequence>MNLREIIDQLNEVYDGEPWFGNSISTYLQEIEPELLSKHLGTGHSIGQIISHMIAWREYVIGKLTGVDLKIEVGGENDWESRQFEAADKTELYSKFKSTQKRLNALLSEHTDELLGKTVPNHTITFEKLLCGIIQHDIYHLGQIYLLKSSK</sequence>
<proteinExistence type="inferred from homology"/>
<dbReference type="PANTHER" id="PTHR37302:SF3">
    <property type="entry name" value="DAMAGE-INDUCIBLE PROTEIN DINB"/>
    <property type="match status" value="1"/>
</dbReference>
<dbReference type="Gene3D" id="1.20.120.450">
    <property type="entry name" value="dinb family like domain"/>
    <property type="match status" value="1"/>
</dbReference>
<evidence type="ECO:0000313" key="4">
    <source>
        <dbReference type="Proteomes" id="UP001610063"/>
    </source>
</evidence>
<dbReference type="InterPro" id="IPR034660">
    <property type="entry name" value="DinB/YfiT-like"/>
</dbReference>
<dbReference type="PANTHER" id="PTHR37302">
    <property type="entry name" value="SLR1116 PROTEIN"/>
    <property type="match status" value="1"/>
</dbReference>
<accession>A0ABW7NAS4</accession>
<dbReference type="SUPFAM" id="SSF109854">
    <property type="entry name" value="DinB/YfiT-like putative metalloenzymes"/>
    <property type="match status" value="1"/>
</dbReference>